<comment type="caution">
    <text evidence="1">The sequence shown here is derived from an EMBL/GenBank/DDBJ whole genome shotgun (WGS) entry which is preliminary data.</text>
</comment>
<protein>
    <submittedName>
        <fullName evidence="1">Uncharacterized protein</fullName>
    </submittedName>
</protein>
<evidence type="ECO:0000313" key="1">
    <source>
        <dbReference type="EMBL" id="PNJ94216.1"/>
    </source>
</evidence>
<proteinExistence type="predicted"/>
<keyword evidence="2" id="KW-1185">Reference proteome</keyword>
<name>A0ABX4WJ89_9CYAN</name>
<accession>A0ABX4WJ89</accession>
<dbReference type="Proteomes" id="UP000236284">
    <property type="component" value="Unassembled WGS sequence"/>
</dbReference>
<organism evidence="1 2">
    <name type="scientific">Cylindrospermopsis raciborskii C07</name>
    <dbReference type="NCBI Taxonomy" id="2014886"/>
    <lineage>
        <taxon>Bacteria</taxon>
        <taxon>Bacillati</taxon>
        <taxon>Cyanobacteriota</taxon>
        <taxon>Cyanophyceae</taxon>
        <taxon>Nostocales</taxon>
        <taxon>Aphanizomenonaceae</taxon>
        <taxon>Cylindrospermopsis</taxon>
    </lineage>
</organism>
<gene>
    <name evidence="1" type="ORF">CEP15_13545</name>
</gene>
<evidence type="ECO:0000313" key="2">
    <source>
        <dbReference type="Proteomes" id="UP000236284"/>
    </source>
</evidence>
<sequence>MSLAISRVTAVPAVLPPNTSPPLGVLKFVGTGSAKFPPTHAGVACVGKLLISVFVPFTLIEVGGIAPRAFAETRISPQDPTILLIGLSFFNPTEITEFAVPLKIVTKTPLSVPLYTVFPL</sequence>
<reference evidence="1 2" key="1">
    <citation type="submission" date="2017-06" db="EMBL/GenBank/DDBJ databases">
        <title>Genome variation in co-occurring toxic Cylindrospermopsis raciborskii strains determines phenotypic plasticity.</title>
        <authorList>
            <person name="Willis A."/>
            <person name="Woodhouse J."/>
            <person name="Ongley S."/>
            <person name="Jex A."/>
            <person name="Burford M."/>
            <person name="Neilan B."/>
        </authorList>
    </citation>
    <scope>NUCLEOTIDE SEQUENCE [LARGE SCALE GENOMIC DNA]</scope>
    <source>
        <strain evidence="1 2">C07</strain>
    </source>
</reference>
<dbReference type="EMBL" id="NJHS01000196">
    <property type="protein sequence ID" value="PNJ94216.1"/>
    <property type="molecule type" value="Genomic_DNA"/>
</dbReference>